<keyword evidence="2" id="KW-1185">Reference proteome</keyword>
<organism evidence="1 2">
    <name type="scientific">Paraburkholderia podalyriae</name>
    <dbReference type="NCBI Taxonomy" id="1938811"/>
    <lineage>
        <taxon>Bacteria</taxon>
        <taxon>Pseudomonadati</taxon>
        <taxon>Pseudomonadota</taxon>
        <taxon>Betaproteobacteria</taxon>
        <taxon>Burkholderiales</taxon>
        <taxon>Burkholderiaceae</taxon>
        <taxon>Paraburkholderia</taxon>
    </lineage>
</organism>
<dbReference type="InterPro" id="IPR036291">
    <property type="entry name" value="NAD(P)-bd_dom_sf"/>
</dbReference>
<sequence length="54" mass="5881">VNAVSPGFTKTNLNGYLGTETVEEGAREAVRVALLGPDSPTGMFTRWENETIPW</sequence>
<gene>
    <name evidence="1" type="ORF">F6X42_41495</name>
</gene>
<accession>A0ABR7Q246</accession>
<dbReference type="SUPFAM" id="SSF51735">
    <property type="entry name" value="NAD(P)-binding Rossmann-fold domains"/>
    <property type="match status" value="1"/>
</dbReference>
<evidence type="ECO:0000313" key="2">
    <source>
        <dbReference type="Proteomes" id="UP000736373"/>
    </source>
</evidence>
<dbReference type="Gene3D" id="3.40.50.720">
    <property type="entry name" value="NAD(P)-binding Rossmann-like Domain"/>
    <property type="match status" value="1"/>
</dbReference>
<name>A0ABR7Q246_9BURK</name>
<dbReference type="EMBL" id="VZQQ01000123">
    <property type="protein sequence ID" value="MBC8752624.1"/>
    <property type="molecule type" value="Genomic_DNA"/>
</dbReference>
<evidence type="ECO:0000313" key="1">
    <source>
        <dbReference type="EMBL" id="MBC8752624.1"/>
    </source>
</evidence>
<comment type="caution">
    <text evidence="1">The sequence shown here is derived from an EMBL/GenBank/DDBJ whole genome shotgun (WGS) entry which is preliminary data.</text>
</comment>
<dbReference type="Proteomes" id="UP000736373">
    <property type="component" value="Unassembled WGS sequence"/>
</dbReference>
<proteinExistence type="predicted"/>
<reference evidence="1 2" key="1">
    <citation type="submission" date="2019-09" db="EMBL/GenBank/DDBJ databases">
        <title>Paraburkholderia podalyriae sp. nov., A South African Podalyria-associated rhizobium.</title>
        <authorList>
            <person name="Mavima L."/>
            <person name="Beukes C.W."/>
            <person name="Palmer M."/>
            <person name="De Meyer S.E."/>
            <person name="James E.K."/>
            <person name="Maluk M."/>
            <person name="Avontuur J.R."/>
            <person name="Chan W.Y."/>
            <person name="Venter S.N."/>
            <person name="Steenkamp E.T."/>
        </authorList>
    </citation>
    <scope>NUCLEOTIDE SEQUENCE [LARGE SCALE GENOMIC DNA]</scope>
    <source>
        <strain evidence="1 2">WC7.3b</strain>
    </source>
</reference>
<protein>
    <submittedName>
        <fullName evidence="1">Dehydrogenase</fullName>
    </submittedName>
</protein>
<feature type="non-terminal residue" evidence="1">
    <location>
        <position position="1"/>
    </location>
</feature>